<evidence type="ECO:0000313" key="3">
    <source>
        <dbReference type="Proteomes" id="UP000185003"/>
    </source>
</evidence>
<keyword evidence="3" id="KW-1185">Reference proteome</keyword>
<dbReference type="RefSeq" id="WP_074242638.1">
    <property type="nucleotide sequence ID" value="NZ_FSRA01000002.1"/>
</dbReference>
<feature type="domain" description="YdhG-like" evidence="1">
    <location>
        <begin position="21"/>
        <end position="111"/>
    </location>
</feature>
<dbReference type="InterPro" id="IPR014922">
    <property type="entry name" value="YdhG-like"/>
</dbReference>
<sequence length="121" mass="14003">MAKTDYKTIDEYHKVHPAEVQQRMQSIREIVHKVVPEAEEVISYQIPCFKYKGYLVYYSAASKHISLSNPWSAGLLKTFEKDLKGYKVSKSAIQFPNQDPLPLDLIKRIVAYRKKENEGKA</sequence>
<dbReference type="SUPFAM" id="SSF159888">
    <property type="entry name" value="YdhG-like"/>
    <property type="match status" value="1"/>
</dbReference>
<reference evidence="2 3" key="1">
    <citation type="submission" date="2016-11" db="EMBL/GenBank/DDBJ databases">
        <authorList>
            <person name="Jaros S."/>
            <person name="Januszkiewicz K."/>
            <person name="Wedrychowicz H."/>
        </authorList>
    </citation>
    <scope>NUCLEOTIDE SEQUENCE [LARGE SCALE GENOMIC DNA]</scope>
    <source>
        <strain evidence="2 3">DSM 24787</strain>
    </source>
</reference>
<dbReference type="OrthoDB" id="115213at2"/>
<dbReference type="AlphaFoldDB" id="A0A1N6KAB6"/>
<organism evidence="2 3">
    <name type="scientific">Chitinophaga niabensis</name>
    <dbReference type="NCBI Taxonomy" id="536979"/>
    <lineage>
        <taxon>Bacteria</taxon>
        <taxon>Pseudomonadati</taxon>
        <taxon>Bacteroidota</taxon>
        <taxon>Chitinophagia</taxon>
        <taxon>Chitinophagales</taxon>
        <taxon>Chitinophagaceae</taxon>
        <taxon>Chitinophaga</taxon>
    </lineage>
</organism>
<dbReference type="Proteomes" id="UP000185003">
    <property type="component" value="Unassembled WGS sequence"/>
</dbReference>
<protein>
    <submittedName>
        <fullName evidence="2">Uncharacterized conserved protein YdhG, YjbR/CyaY-like superfamily, DUF1801 family</fullName>
    </submittedName>
</protein>
<dbReference type="Pfam" id="PF08818">
    <property type="entry name" value="DUF1801"/>
    <property type="match status" value="1"/>
</dbReference>
<dbReference type="STRING" id="536979.SAMN04488055_5407"/>
<gene>
    <name evidence="2" type="ORF">SAMN04488055_5407</name>
</gene>
<name>A0A1N6KAB6_9BACT</name>
<evidence type="ECO:0000313" key="2">
    <source>
        <dbReference type="EMBL" id="SIO53403.1"/>
    </source>
</evidence>
<accession>A0A1N6KAB6</accession>
<dbReference type="Gene3D" id="3.90.1150.200">
    <property type="match status" value="1"/>
</dbReference>
<dbReference type="EMBL" id="FSRA01000002">
    <property type="protein sequence ID" value="SIO53403.1"/>
    <property type="molecule type" value="Genomic_DNA"/>
</dbReference>
<proteinExistence type="predicted"/>
<evidence type="ECO:0000259" key="1">
    <source>
        <dbReference type="Pfam" id="PF08818"/>
    </source>
</evidence>